<accession>A0A2V3J131</accession>
<evidence type="ECO:0000313" key="7">
    <source>
        <dbReference type="Proteomes" id="UP000247409"/>
    </source>
</evidence>
<dbReference type="AlphaFoldDB" id="A0A2V3J131"/>
<dbReference type="STRING" id="448386.A0A2V3J131"/>
<dbReference type="Gene3D" id="1.10.10.10">
    <property type="entry name" value="Winged helix-like DNA-binding domain superfamily/Winged helix DNA-binding domain"/>
    <property type="match status" value="1"/>
</dbReference>
<reference evidence="6 7" key="1">
    <citation type="journal article" date="2018" name="Mol. Biol. Evol.">
        <title>Analysis of the draft genome of the red seaweed Gracilariopsis chorda provides insights into genome size evolution in Rhodophyta.</title>
        <authorList>
            <person name="Lee J."/>
            <person name="Yang E.C."/>
            <person name="Graf L."/>
            <person name="Yang J.H."/>
            <person name="Qiu H."/>
            <person name="Zel Zion U."/>
            <person name="Chan C.X."/>
            <person name="Stephens T.G."/>
            <person name="Weber A.P.M."/>
            <person name="Boo G.H."/>
            <person name="Boo S.M."/>
            <person name="Kim K.M."/>
            <person name="Shin Y."/>
            <person name="Jung M."/>
            <person name="Lee S.J."/>
            <person name="Yim H.S."/>
            <person name="Lee J.H."/>
            <person name="Bhattacharya D."/>
            <person name="Yoon H.S."/>
        </authorList>
    </citation>
    <scope>NUCLEOTIDE SEQUENCE [LARGE SCALE GENOMIC DNA]</scope>
    <source>
        <strain evidence="6 7">SKKU-2015</strain>
        <tissue evidence="6">Whole body</tissue>
    </source>
</reference>
<dbReference type="PANTHER" id="PTHR47835:SF3">
    <property type="entry name" value="HELICASE FOR MEIOSIS 1"/>
    <property type="match status" value="1"/>
</dbReference>
<dbReference type="InterPro" id="IPR036388">
    <property type="entry name" value="WH-like_DNA-bd_sf"/>
</dbReference>
<dbReference type="SMART" id="SM00487">
    <property type="entry name" value="DEXDc"/>
    <property type="match status" value="1"/>
</dbReference>
<dbReference type="Gene3D" id="1.10.3380.10">
    <property type="entry name" value="Sec63 N-terminal domain-like domain"/>
    <property type="match status" value="1"/>
</dbReference>
<feature type="domain" description="Helicase ATP-binding" evidence="4">
    <location>
        <begin position="40"/>
        <end position="245"/>
    </location>
</feature>
<dbReference type="GO" id="GO:0043138">
    <property type="term" value="F:3'-5' DNA helicase activity"/>
    <property type="evidence" value="ECO:0007669"/>
    <property type="project" value="UniProtKB-EC"/>
</dbReference>
<keyword evidence="7" id="KW-1185">Reference proteome</keyword>
<dbReference type="GO" id="GO:0003676">
    <property type="term" value="F:nucleic acid binding"/>
    <property type="evidence" value="ECO:0007669"/>
    <property type="project" value="InterPro"/>
</dbReference>
<dbReference type="GO" id="GO:0016787">
    <property type="term" value="F:hydrolase activity"/>
    <property type="evidence" value="ECO:0007669"/>
    <property type="project" value="UniProtKB-KW"/>
</dbReference>
<keyword evidence="2" id="KW-0547">Nucleotide-binding</keyword>
<gene>
    <name evidence="6" type="ORF">BWQ96_02063</name>
</gene>
<dbReference type="Pfam" id="PF00271">
    <property type="entry name" value="Helicase_C"/>
    <property type="match status" value="1"/>
</dbReference>
<dbReference type="PROSITE" id="PS51194">
    <property type="entry name" value="HELICASE_CTER"/>
    <property type="match status" value="1"/>
</dbReference>
<dbReference type="Proteomes" id="UP000247409">
    <property type="component" value="Unassembled WGS sequence"/>
</dbReference>
<keyword evidence="3" id="KW-0067">ATP-binding</keyword>
<dbReference type="InterPro" id="IPR004179">
    <property type="entry name" value="Sec63-dom"/>
</dbReference>
<evidence type="ECO:0000256" key="2">
    <source>
        <dbReference type="ARBA" id="ARBA00022741"/>
    </source>
</evidence>
<dbReference type="Pfam" id="PF02889">
    <property type="entry name" value="Sec63"/>
    <property type="match status" value="1"/>
</dbReference>
<dbReference type="PROSITE" id="PS51192">
    <property type="entry name" value="HELICASE_ATP_BIND_1"/>
    <property type="match status" value="1"/>
</dbReference>
<dbReference type="InterPro" id="IPR014001">
    <property type="entry name" value="Helicase_ATP-bd"/>
</dbReference>
<dbReference type="SMART" id="SM00973">
    <property type="entry name" value="Sec63"/>
    <property type="match status" value="1"/>
</dbReference>
<evidence type="ECO:0000259" key="4">
    <source>
        <dbReference type="PROSITE" id="PS51192"/>
    </source>
</evidence>
<dbReference type="InterPro" id="IPR027417">
    <property type="entry name" value="P-loop_NTPase"/>
</dbReference>
<protein>
    <submittedName>
        <fullName evidence="6">ATP-dependent DNA helicase MER3-like</fullName>
    </submittedName>
</protein>
<dbReference type="SMART" id="SM00490">
    <property type="entry name" value="HELICc"/>
    <property type="match status" value="1"/>
</dbReference>
<organism evidence="6 7">
    <name type="scientific">Gracilariopsis chorda</name>
    <dbReference type="NCBI Taxonomy" id="448386"/>
    <lineage>
        <taxon>Eukaryota</taxon>
        <taxon>Rhodophyta</taxon>
        <taxon>Florideophyceae</taxon>
        <taxon>Rhodymeniophycidae</taxon>
        <taxon>Gracilariales</taxon>
        <taxon>Gracilariaceae</taxon>
        <taxon>Gracilariopsis</taxon>
    </lineage>
</organism>
<dbReference type="InterPro" id="IPR001650">
    <property type="entry name" value="Helicase_C-like"/>
</dbReference>
<dbReference type="OrthoDB" id="5575at2759"/>
<keyword evidence="6" id="KW-0378">Hydrolase</keyword>
<dbReference type="Pfam" id="PF00270">
    <property type="entry name" value="DEAD"/>
    <property type="match status" value="1"/>
</dbReference>
<dbReference type="InterPro" id="IPR011545">
    <property type="entry name" value="DEAD/DEAH_box_helicase_dom"/>
</dbReference>
<feature type="domain" description="Helicase C-terminal" evidence="5">
    <location>
        <begin position="278"/>
        <end position="496"/>
    </location>
</feature>
<comment type="similarity">
    <text evidence="1">Belongs to the helicase family. SKI2 subfamily.</text>
</comment>
<dbReference type="GO" id="GO:0051321">
    <property type="term" value="P:meiotic cell cycle"/>
    <property type="evidence" value="ECO:0007669"/>
    <property type="project" value="UniProtKB-KW"/>
</dbReference>
<dbReference type="SUPFAM" id="SSF52540">
    <property type="entry name" value="P-loop containing nucleoside triphosphate hydrolases"/>
    <property type="match status" value="1"/>
</dbReference>
<proteinExistence type="inferred from homology"/>
<dbReference type="CDD" id="cd18795">
    <property type="entry name" value="SF2_C_Ski2"/>
    <property type="match status" value="1"/>
</dbReference>
<dbReference type="InterPro" id="IPR052247">
    <property type="entry name" value="Meiotic_Crossover_Helicase"/>
</dbReference>
<evidence type="ECO:0000313" key="6">
    <source>
        <dbReference type="EMBL" id="PXF48111.1"/>
    </source>
</evidence>
<dbReference type="Gene3D" id="3.40.50.300">
    <property type="entry name" value="P-loop containing nucleotide triphosphate hydrolases"/>
    <property type="match status" value="2"/>
</dbReference>
<sequence>MATNAQNDAAEGIEVSSILPDYLRPAISFDKFNRMQSGCLETWNTDDNVLINAPTGTGKTVCFELAVLRHINKKLAGAPRKNLRSTGLGSKIVYIAPLKSLCSERFMEWREKFSFLGMNVELVSGDSTLADFEDTLSKTDLFVTTAEMWDTVTRGGIFEGSAANICSQVSLLLVDEVHQIGDKRGLVYESVVTRMLVTNRNASLSVGSNYDSNPVASLRVVAVSATIGNMHDVASWLNVPVSCIKRFDETYRPVSLQHHALGYTAPNPWLYGRVYEKQILRVVLQYGAGKPAIVFCTSRNQTVSSAQAVLAQIQDRTKTNRNRNTFTSFLYREQREKLETFSSRCDDALLQSLLPHGIAVHNADMSQSNRRIVEELFRESLILCLFSTSTLAQGVNLPARLVVIAGTTVYHEGRLQEYSRTKILQMCGRAGRNGLDTHGVAVVMTARSNLRLYANISAGEAEIVESQLSSHMECILNAEIARHLITDVPTAIHYLKSTFYWVKMSTSLSSEISEVSNEAIRVVENSIKKLAALNLIRYDEDLFGIESTIAGLCMAKHCISFETMRHLGERLPQAKSLSQVLRVISSSAELVDGVYVRRTEKKKLNEANQFLRMPVSGKVSEAVDKVFILLQIAISERHSVNGQNFSLKNEAQRLLRSASRVCNCVINLLLSQALRAPYATVVMALQVSRGLLNKCSWDGPTVFRQFSSLSPSHVPALWKRGVNSVCKLAALSTQDAADILGEHTNVMPRVRQKLRRLPKFTVEIESHAADKNRSEVLTITVDVASQLGNELSGKENSLHGFIIAGSVKQDLILCERFDLVECSQKRITFQMPVDSSSNCINVMVGCDNVVGVDWFGSHFASNVSKVLDRNKPMAKNFLNGRSHSAFRISVTAGRVSKKLSHSSLRHSEKMLAKFLEEKEVHHSVAKPLCTAPASDPQPRHPFRYSLSSVEEVLPSFSKGTEGKKRVASVYGTRCEGVALSVIPESAVCAQRVVLDPSATTCDASPKTSSIYSEGREYDSVFRSLF</sequence>
<evidence type="ECO:0000259" key="5">
    <source>
        <dbReference type="PROSITE" id="PS51194"/>
    </source>
</evidence>
<dbReference type="PANTHER" id="PTHR47835">
    <property type="entry name" value="HFM1, ATP DEPENDENT DNA HELICASE HOMOLOG"/>
    <property type="match status" value="1"/>
</dbReference>
<name>A0A2V3J131_9FLOR</name>
<dbReference type="EMBL" id="NBIV01000016">
    <property type="protein sequence ID" value="PXF48111.1"/>
    <property type="molecule type" value="Genomic_DNA"/>
</dbReference>
<evidence type="ECO:0000256" key="1">
    <source>
        <dbReference type="ARBA" id="ARBA00010140"/>
    </source>
</evidence>
<evidence type="ECO:0000256" key="3">
    <source>
        <dbReference type="ARBA" id="ARBA00022840"/>
    </source>
</evidence>
<comment type="caution">
    <text evidence="6">The sequence shown here is derived from an EMBL/GenBank/DDBJ whole genome shotgun (WGS) entry which is preliminary data.</text>
</comment>
<dbReference type="GO" id="GO:0005524">
    <property type="term" value="F:ATP binding"/>
    <property type="evidence" value="ECO:0007669"/>
    <property type="project" value="UniProtKB-KW"/>
</dbReference>
<keyword evidence="6" id="KW-0347">Helicase</keyword>
<dbReference type="SUPFAM" id="SSF158702">
    <property type="entry name" value="Sec63 N-terminal domain-like"/>
    <property type="match status" value="1"/>
</dbReference>